<name>A0A0G1LDI1_9BACT</name>
<dbReference type="EMBL" id="LCIY01000019">
    <property type="protein sequence ID" value="KKT66747.1"/>
    <property type="molecule type" value="Genomic_DNA"/>
</dbReference>
<comment type="similarity">
    <text evidence="1 2">Belongs to the phD/YefM antitoxin family.</text>
</comment>
<proteinExistence type="inferred from homology"/>
<dbReference type="Pfam" id="PF02604">
    <property type="entry name" value="PhdYeFM_antitox"/>
    <property type="match status" value="1"/>
</dbReference>
<comment type="function">
    <text evidence="2">Antitoxin component of a type II toxin-antitoxin (TA) system.</text>
</comment>
<evidence type="ECO:0000256" key="1">
    <source>
        <dbReference type="ARBA" id="ARBA00009981"/>
    </source>
</evidence>
<sequence length="79" mass="8801">MTSVSISELKKNPASIFADAEDYPIAVLKRNKTTGYVVSKAMFEKMIEFVEDALDREVIAKTNFSKGTNLDEVLEELGL</sequence>
<evidence type="ECO:0000313" key="4">
    <source>
        <dbReference type="Proteomes" id="UP000034826"/>
    </source>
</evidence>
<evidence type="ECO:0000256" key="2">
    <source>
        <dbReference type="RuleBase" id="RU362080"/>
    </source>
</evidence>
<reference evidence="3 4" key="1">
    <citation type="journal article" date="2015" name="Nature">
        <title>rRNA introns, odd ribosomes, and small enigmatic genomes across a large radiation of phyla.</title>
        <authorList>
            <person name="Brown C.T."/>
            <person name="Hug L.A."/>
            <person name="Thomas B.C."/>
            <person name="Sharon I."/>
            <person name="Castelle C.J."/>
            <person name="Singh A."/>
            <person name="Wilkins M.J."/>
            <person name="Williams K.H."/>
            <person name="Banfield J.F."/>
        </authorList>
    </citation>
    <scope>NUCLEOTIDE SEQUENCE [LARGE SCALE GENOMIC DNA]</scope>
</reference>
<evidence type="ECO:0000313" key="3">
    <source>
        <dbReference type="EMBL" id="KKT66747.1"/>
    </source>
</evidence>
<organism evidence="3 4">
    <name type="scientific">Candidatus Woesebacteria bacterium GW2011_GWA2_44_33</name>
    <dbReference type="NCBI Taxonomy" id="1618564"/>
    <lineage>
        <taxon>Bacteria</taxon>
        <taxon>Candidatus Woeseibacteriota</taxon>
    </lineage>
</organism>
<comment type="caution">
    <text evidence="3">The sequence shown here is derived from an EMBL/GenBank/DDBJ whole genome shotgun (WGS) entry which is preliminary data.</text>
</comment>
<accession>A0A0G1LDI1</accession>
<dbReference type="InterPro" id="IPR036165">
    <property type="entry name" value="YefM-like_sf"/>
</dbReference>
<gene>
    <name evidence="3" type="ORF">UW60_C0019G0007</name>
</gene>
<dbReference type="SUPFAM" id="SSF143120">
    <property type="entry name" value="YefM-like"/>
    <property type="match status" value="1"/>
</dbReference>
<dbReference type="Proteomes" id="UP000034826">
    <property type="component" value="Unassembled WGS sequence"/>
</dbReference>
<protein>
    <recommendedName>
        <fullName evidence="2">Antitoxin</fullName>
    </recommendedName>
</protein>
<dbReference type="InterPro" id="IPR006442">
    <property type="entry name" value="Antitoxin_Phd/YefM"/>
</dbReference>
<dbReference type="AlphaFoldDB" id="A0A0G1LDI1"/>